<evidence type="ECO:0000313" key="1">
    <source>
        <dbReference type="EMBL" id="KAA1138018.1"/>
    </source>
</evidence>
<evidence type="ECO:0000313" key="2">
    <source>
        <dbReference type="Proteomes" id="UP000325313"/>
    </source>
</evidence>
<accession>A0A5B0SJ78</accession>
<dbReference type="EMBL" id="VDEP01000004">
    <property type="protein sequence ID" value="KAA1138018.1"/>
    <property type="molecule type" value="Genomic_DNA"/>
</dbReference>
<sequence length="198" mass="21379">MTGFDRSSMGVFTSIKDRLKPVLVGGVSPIDDRSKVIDGGVGGGQRNWSHRGDEQIVTDRTHLSEILYRPPLNLLCRLDDHVRKYLVGQSNLGSLRKSAAGSCQAYVKVTLQLGQSCIEYVAGSGLRKAPRHSQTEGQGLSTRVDTCLFLCEPPGGAWRKAGRTKPAELLLGAPIRPAGHCQQYGALRLLPAVTCPKS</sequence>
<reference evidence="1 2" key="1">
    <citation type="submission" date="2019-05" db="EMBL/GenBank/DDBJ databases">
        <title>Emergence of the Ug99 lineage of the wheat stem rust pathogen through somatic hybridization.</title>
        <authorList>
            <person name="Li F."/>
            <person name="Upadhyaya N.M."/>
            <person name="Sperschneider J."/>
            <person name="Matny O."/>
            <person name="Nguyen-Phuc H."/>
            <person name="Mago R."/>
            <person name="Raley C."/>
            <person name="Miller M.E."/>
            <person name="Silverstein K.A.T."/>
            <person name="Henningsen E."/>
            <person name="Hirsch C.D."/>
            <person name="Visser B."/>
            <person name="Pretorius Z.A."/>
            <person name="Steffenson B.J."/>
            <person name="Schwessinger B."/>
            <person name="Dodds P.N."/>
            <person name="Figueroa M."/>
        </authorList>
    </citation>
    <scope>NUCLEOTIDE SEQUENCE [LARGE SCALE GENOMIC DNA]</scope>
    <source>
        <strain evidence="1 2">Ug99</strain>
    </source>
</reference>
<proteinExistence type="predicted"/>
<name>A0A5B0SJ78_PUCGR</name>
<organism evidence="1 2">
    <name type="scientific">Puccinia graminis f. sp. tritici</name>
    <dbReference type="NCBI Taxonomy" id="56615"/>
    <lineage>
        <taxon>Eukaryota</taxon>
        <taxon>Fungi</taxon>
        <taxon>Dikarya</taxon>
        <taxon>Basidiomycota</taxon>
        <taxon>Pucciniomycotina</taxon>
        <taxon>Pucciniomycetes</taxon>
        <taxon>Pucciniales</taxon>
        <taxon>Pucciniaceae</taxon>
        <taxon>Puccinia</taxon>
    </lineage>
</organism>
<protein>
    <submittedName>
        <fullName evidence="1">Uncharacterized protein</fullName>
    </submittedName>
</protein>
<comment type="caution">
    <text evidence="1">The sequence shown here is derived from an EMBL/GenBank/DDBJ whole genome shotgun (WGS) entry which is preliminary data.</text>
</comment>
<gene>
    <name evidence="1" type="ORF">PGTUg99_022978</name>
</gene>
<dbReference type="Proteomes" id="UP000325313">
    <property type="component" value="Unassembled WGS sequence"/>
</dbReference>
<dbReference type="AlphaFoldDB" id="A0A5B0SJ78"/>